<comment type="caution">
    <text evidence="2">The sequence shown here is derived from an EMBL/GenBank/DDBJ whole genome shotgun (WGS) entry which is preliminary data.</text>
</comment>
<organism evidence="2 3">
    <name type="scientific">Corynebacterium urealyticum</name>
    <dbReference type="NCBI Taxonomy" id="43771"/>
    <lineage>
        <taxon>Bacteria</taxon>
        <taxon>Bacillati</taxon>
        <taxon>Actinomycetota</taxon>
        <taxon>Actinomycetes</taxon>
        <taxon>Mycobacteriales</taxon>
        <taxon>Corynebacteriaceae</taxon>
        <taxon>Corynebacterium</taxon>
    </lineage>
</organism>
<dbReference type="CDD" id="cd19958">
    <property type="entry name" value="pyocin_knob"/>
    <property type="match status" value="1"/>
</dbReference>
<evidence type="ECO:0000313" key="3">
    <source>
        <dbReference type="Proteomes" id="UP000249451"/>
    </source>
</evidence>
<dbReference type="Proteomes" id="UP000249451">
    <property type="component" value="Unassembled WGS sequence"/>
</dbReference>
<reference evidence="2 3" key="1">
    <citation type="submission" date="2017-11" db="EMBL/GenBank/DDBJ databases">
        <title>Infants hospitalized years apart are colonized by the same room-sourced microbial strains.</title>
        <authorList>
            <person name="Brooks B."/>
            <person name="Olm M.R."/>
            <person name="Firek B.A."/>
            <person name="Baker R."/>
            <person name="Thomas B.C."/>
            <person name="Morowitz M.J."/>
            <person name="Banfield J.F."/>
        </authorList>
    </citation>
    <scope>NUCLEOTIDE SEQUENCE [LARGE SCALE GENOMIC DNA]</scope>
    <source>
        <strain evidence="2">S2_012_000_R3_87</strain>
    </source>
</reference>
<feature type="region of interest" description="Disordered" evidence="1">
    <location>
        <begin position="120"/>
        <end position="262"/>
    </location>
</feature>
<sequence length="417" mass="44006">MPTISGELNFVSSRAAHVNEIWVRAPHVRTSTGGVVVTQNDRFPVKDGKVEFTCLTGPAILSLVSDGRAVDTIPIVVGESNSQALRQVVAAAQVADEATQSEIEKLAAQAVHLIDTSVESATRAESARDRAETAASGAAQSAKKSADSADKSGKSAKSSSDSASAAKKSAGDASSSATAAKTAETKASSQASEAAKSATAAKKDADRAAGVADSTSWKGDQLTVNGKTSPHLTGPKGDRGPAGESGKWSDLTNVPKKFPPEDHKHKVADITDLPPIDYAVKGGSLVKRYSTGQIAVPTTPDGDAVAASKKYVDTTAFPREVTLIKGEVDLDTYKETGVYHQNLDKSARAGKNYPNDRAGLLEVFNPESGMTYQRYTDYGVQNNVWTRGLYSGNWSKWKQVSQDDHKHTMADITDLPK</sequence>
<feature type="compositionally biased region" description="Low complexity" evidence="1">
    <location>
        <begin position="155"/>
        <end position="200"/>
    </location>
</feature>
<dbReference type="AlphaFoldDB" id="A0A2W5AXZ5"/>
<evidence type="ECO:0000313" key="2">
    <source>
        <dbReference type="EMBL" id="PZO98216.1"/>
    </source>
</evidence>
<proteinExistence type="predicted"/>
<dbReference type="EMBL" id="QFNY01000312">
    <property type="protein sequence ID" value="PZO98216.1"/>
    <property type="molecule type" value="Genomic_DNA"/>
</dbReference>
<feature type="compositionally biased region" description="Basic and acidic residues" evidence="1">
    <location>
        <begin position="144"/>
        <end position="153"/>
    </location>
</feature>
<gene>
    <name evidence="2" type="ORF">DI609_11245</name>
</gene>
<feature type="compositionally biased region" description="Polar residues" evidence="1">
    <location>
        <begin position="213"/>
        <end position="231"/>
    </location>
</feature>
<feature type="compositionally biased region" description="Low complexity" evidence="1">
    <location>
        <begin position="133"/>
        <end position="143"/>
    </location>
</feature>
<accession>A0A2W5AXZ5</accession>
<protein>
    <submittedName>
        <fullName evidence="2">Uncharacterized protein</fullName>
    </submittedName>
</protein>
<evidence type="ECO:0000256" key="1">
    <source>
        <dbReference type="SAM" id="MobiDB-lite"/>
    </source>
</evidence>
<name>A0A2W5AXZ5_9CORY</name>
<feature type="non-terminal residue" evidence="2">
    <location>
        <position position="417"/>
    </location>
</feature>